<comment type="caution">
    <text evidence="8">The sequence shown here is derived from an EMBL/GenBank/DDBJ whole genome shotgun (WGS) entry which is preliminary data.</text>
</comment>
<feature type="domain" description="LRRNT" evidence="7">
    <location>
        <begin position="289"/>
        <end position="321"/>
    </location>
</feature>
<dbReference type="SUPFAM" id="SSF52058">
    <property type="entry name" value="L domain-like"/>
    <property type="match status" value="1"/>
</dbReference>
<dbReference type="AlphaFoldDB" id="A0A8J4WRR6"/>
<dbReference type="GO" id="GO:0005615">
    <property type="term" value="C:extracellular space"/>
    <property type="evidence" value="ECO:0007669"/>
    <property type="project" value="TreeGrafter"/>
</dbReference>
<accession>A0A8J4WRR6</accession>
<keyword evidence="1" id="KW-0433">Leucine-rich repeat</keyword>
<evidence type="ECO:0000256" key="5">
    <source>
        <dbReference type="SAM" id="MobiDB-lite"/>
    </source>
</evidence>
<evidence type="ECO:0000256" key="3">
    <source>
        <dbReference type="ARBA" id="ARBA00022737"/>
    </source>
</evidence>
<evidence type="ECO:0000256" key="4">
    <source>
        <dbReference type="ARBA" id="ARBA00023180"/>
    </source>
</evidence>
<dbReference type="FunFam" id="3.80.10.10:FF:000770">
    <property type="entry name" value="Uncharacterized protein"/>
    <property type="match status" value="1"/>
</dbReference>
<dbReference type="SMART" id="SM00364">
    <property type="entry name" value="LRR_BAC"/>
    <property type="match status" value="6"/>
</dbReference>
<evidence type="ECO:0000256" key="2">
    <source>
        <dbReference type="ARBA" id="ARBA00022729"/>
    </source>
</evidence>
<keyword evidence="9" id="KW-1185">Reference proteome</keyword>
<evidence type="ECO:0000256" key="1">
    <source>
        <dbReference type="ARBA" id="ARBA00022614"/>
    </source>
</evidence>
<reference evidence="8" key="1">
    <citation type="submission" date="2020-07" db="EMBL/GenBank/DDBJ databases">
        <title>Clarias magur genome sequencing, assembly and annotation.</title>
        <authorList>
            <person name="Kushwaha B."/>
            <person name="Kumar R."/>
            <person name="Das P."/>
            <person name="Joshi C.G."/>
            <person name="Kumar D."/>
            <person name="Nagpure N.S."/>
            <person name="Pandey M."/>
            <person name="Agarwal S."/>
            <person name="Srivastava S."/>
            <person name="Singh M."/>
            <person name="Sahoo L."/>
            <person name="Jayasankar P."/>
            <person name="Meher P.K."/>
            <person name="Koringa P.G."/>
            <person name="Iquebal M.A."/>
            <person name="Das S.P."/>
            <person name="Bit A."/>
            <person name="Patnaik S."/>
            <person name="Patel N."/>
            <person name="Shah T.M."/>
            <person name="Hinsu A."/>
            <person name="Jena J.K."/>
        </authorList>
    </citation>
    <scope>NUCLEOTIDE SEQUENCE</scope>
    <source>
        <strain evidence="8">CIFAMagur01</strain>
        <tissue evidence="8">Testis</tissue>
    </source>
</reference>
<dbReference type="InterPro" id="IPR001611">
    <property type="entry name" value="Leu-rich_rpt"/>
</dbReference>
<feature type="compositionally biased region" description="Basic and acidic residues" evidence="5">
    <location>
        <begin position="98"/>
        <end position="123"/>
    </location>
</feature>
<keyword evidence="4" id="KW-0325">Glycoprotein</keyword>
<dbReference type="OrthoDB" id="676979at2759"/>
<sequence length="665" mass="74458">MRTVILLFWILVEVAKTLVLQPSLNVSSPQNVSLEGEIWTELSPDHLQHPPAGEEEQLKWEKEPGTQITVTIKEEDGTNFVHGETFGQDVHEILKEGEEQHGESSDKQGQDQKQEMNKTRNEQIQEENQSRHQSISPSVDTPLFTFLPSQYFSPTTTTRGSADITKTSSYIKGQNTSRSSHFSTSMPSTNENSTDENSSLGQIESSEEEASLTVMAARAGPTAMSLPNTIKEKGNTKIPKIKDKLKKKGKKGKAKSGKPMKNAKHVKKVKQDQNELTTTPYFPYFEDHYCPPDCACYGRVVQCSDKRLDKIPYGIPYNSRYVLLMNNRIVGIPLYMLSEYLSMEFLVLSNNRLVDSSIAGAFEGIQALKRLYLDRNLLQSVPTDLPASLEELRLDGNKVKVISEVAWFRCPGLLILSLSNNSLESTSSSFHAGVFSPLTSLRTLSLSHNRLTSVPLHLPLCLQELYLRGNLIEHFQSGIFQGKAQLQVLDLSGNKLTNKGLGKNALINSTHLESLNLEGNFLKQVPRYLPRSLRTLNLEGNSISSISKGTFFSLPHLEHLGLARNKIYKVASGAFRMLPLLHQLDLSHNVLHQVPRQLPAWLIYVALNHNKIEKIPRDAFCSFEKSDAAKSRLVKVQLEHNLVGLGSLDSINFSCLRGFQVVHLY</sequence>
<dbReference type="EMBL" id="QNUK01000797">
    <property type="protein sequence ID" value="KAF5889531.1"/>
    <property type="molecule type" value="Genomic_DNA"/>
</dbReference>
<evidence type="ECO:0000256" key="6">
    <source>
        <dbReference type="SAM" id="SignalP"/>
    </source>
</evidence>
<dbReference type="InterPro" id="IPR000372">
    <property type="entry name" value="LRRNT"/>
</dbReference>
<evidence type="ECO:0000313" key="8">
    <source>
        <dbReference type="EMBL" id="KAF5889531.1"/>
    </source>
</evidence>
<keyword evidence="3" id="KW-0677">Repeat</keyword>
<dbReference type="SMART" id="SM00369">
    <property type="entry name" value="LRR_TYP"/>
    <property type="match status" value="9"/>
</dbReference>
<dbReference type="InterPro" id="IPR050333">
    <property type="entry name" value="SLRP"/>
</dbReference>
<organism evidence="8 9">
    <name type="scientific">Clarias magur</name>
    <name type="common">Asian catfish</name>
    <name type="synonym">Macropteronotus magur</name>
    <dbReference type="NCBI Taxonomy" id="1594786"/>
    <lineage>
        <taxon>Eukaryota</taxon>
        <taxon>Metazoa</taxon>
        <taxon>Chordata</taxon>
        <taxon>Craniata</taxon>
        <taxon>Vertebrata</taxon>
        <taxon>Euteleostomi</taxon>
        <taxon>Actinopterygii</taxon>
        <taxon>Neopterygii</taxon>
        <taxon>Teleostei</taxon>
        <taxon>Ostariophysi</taxon>
        <taxon>Siluriformes</taxon>
        <taxon>Clariidae</taxon>
        <taxon>Clarias</taxon>
    </lineage>
</organism>
<feature type="chain" id="PRO_5035165592" evidence="6">
    <location>
        <begin position="18"/>
        <end position="665"/>
    </location>
</feature>
<feature type="compositionally biased region" description="Polar residues" evidence="5">
    <location>
        <begin position="147"/>
        <end position="187"/>
    </location>
</feature>
<feature type="compositionally biased region" description="Basic residues" evidence="5">
    <location>
        <begin position="243"/>
        <end position="268"/>
    </location>
</feature>
<dbReference type="Gene3D" id="3.80.10.10">
    <property type="entry name" value="Ribonuclease Inhibitor"/>
    <property type="match status" value="2"/>
</dbReference>
<feature type="region of interest" description="Disordered" evidence="5">
    <location>
        <begin position="98"/>
        <end position="210"/>
    </location>
</feature>
<keyword evidence="2 6" id="KW-0732">Signal</keyword>
<dbReference type="Pfam" id="PF13855">
    <property type="entry name" value="LRR_8"/>
    <property type="match status" value="3"/>
</dbReference>
<dbReference type="PROSITE" id="PS51450">
    <property type="entry name" value="LRR"/>
    <property type="match status" value="2"/>
</dbReference>
<name>A0A8J4WRR6_CLAMG</name>
<feature type="region of interest" description="Disordered" evidence="5">
    <location>
        <begin position="243"/>
        <end position="272"/>
    </location>
</feature>
<dbReference type="PANTHER" id="PTHR45712">
    <property type="entry name" value="AGAP008170-PA"/>
    <property type="match status" value="1"/>
</dbReference>
<protein>
    <submittedName>
        <fullName evidence="8">Extracellular matrix protein 2-like</fullName>
    </submittedName>
</protein>
<proteinExistence type="predicted"/>
<dbReference type="InterPro" id="IPR003591">
    <property type="entry name" value="Leu-rich_rpt_typical-subtyp"/>
</dbReference>
<gene>
    <name evidence="8" type="ORF">DAT39_020759</name>
</gene>
<dbReference type="PANTHER" id="PTHR45712:SF18">
    <property type="entry name" value="PODOCAN-LIKE PROTEIN 1"/>
    <property type="match status" value="1"/>
</dbReference>
<feature type="signal peptide" evidence="6">
    <location>
        <begin position="1"/>
        <end position="17"/>
    </location>
</feature>
<dbReference type="InterPro" id="IPR032675">
    <property type="entry name" value="LRR_dom_sf"/>
</dbReference>
<dbReference type="Proteomes" id="UP000727407">
    <property type="component" value="Unassembled WGS sequence"/>
</dbReference>
<evidence type="ECO:0000259" key="7">
    <source>
        <dbReference type="SMART" id="SM00013"/>
    </source>
</evidence>
<dbReference type="SMART" id="SM00013">
    <property type="entry name" value="LRRNT"/>
    <property type="match status" value="1"/>
</dbReference>
<feature type="compositionally biased region" description="Low complexity" evidence="5">
    <location>
        <begin position="188"/>
        <end position="199"/>
    </location>
</feature>
<evidence type="ECO:0000313" key="9">
    <source>
        <dbReference type="Proteomes" id="UP000727407"/>
    </source>
</evidence>